<reference evidence="1" key="1">
    <citation type="submission" date="2022-07" db="EMBL/GenBank/DDBJ databases">
        <title>Phylogenomic reconstructions and comparative analyses of Kickxellomycotina fungi.</title>
        <authorList>
            <person name="Reynolds N.K."/>
            <person name="Stajich J.E."/>
            <person name="Barry K."/>
            <person name="Grigoriev I.V."/>
            <person name="Crous P."/>
            <person name="Smith M.E."/>
        </authorList>
    </citation>
    <scope>NUCLEOTIDE SEQUENCE</scope>
    <source>
        <strain evidence="1">NRRL 5244</strain>
    </source>
</reference>
<organism evidence="1 2">
    <name type="scientific">Linderina macrospora</name>
    <dbReference type="NCBI Taxonomy" id="4868"/>
    <lineage>
        <taxon>Eukaryota</taxon>
        <taxon>Fungi</taxon>
        <taxon>Fungi incertae sedis</taxon>
        <taxon>Zoopagomycota</taxon>
        <taxon>Kickxellomycotina</taxon>
        <taxon>Kickxellomycetes</taxon>
        <taxon>Kickxellales</taxon>
        <taxon>Kickxellaceae</taxon>
        <taxon>Linderina</taxon>
    </lineage>
</organism>
<gene>
    <name evidence="1" type="ORF">FBU59_002619</name>
</gene>
<keyword evidence="2" id="KW-1185">Reference proteome</keyword>
<dbReference type="Proteomes" id="UP001150603">
    <property type="component" value="Unassembled WGS sequence"/>
</dbReference>
<comment type="caution">
    <text evidence="1">The sequence shown here is derived from an EMBL/GenBank/DDBJ whole genome shotgun (WGS) entry which is preliminary data.</text>
</comment>
<sequence length="806" mass="88533">MSSTADNQQQQQQSNTANQPAPPTNNPEAKQQSKGKSNSRGRNGRSTAHGKGSDARNGGNGVGDAKNRSKSRQHRQHTHSDSVAKEDSNNGKSEGKGNDEDDDDDDEDVCFICADPVKFYAVGECDHRTCYLCNLRLRALFKSKACPYCKTDSEQVIYTRDAEKPYAELSTLSFPYQDDKLSIKFDGKEAYDKAMYALQFNCPQRRCHYVDQDGWQGLKEHARQQHSLMFCDLCLKNKMSFAHEHKLFTKAQLRVHNSRGDNSGFPGHPMCEFCRTSFYDNDQLFDHCRKKHEQCFVCVQNGTGRQVYFKNYQTLEDHFNSDHFPCRQQLCIDRKFVVFGNELDLQAHELEVHGSRIVGQRAKREARQVNIDLHYSSSRAASSSGGGSGSRSGGRNGGNRRPETMMVNEPDSTGFSAGGRHRPAGFGQITEDDRRTTRSDTSSRDAPSSPEPEPERQQPQTLWPELGAEVSGSSQPVRAHPTMANSLGISMRDRAPTEFGRLSDVRPTAVASEKRPDVDSETLSRHQELLQRVSTYLSHREQPVARFRKLTTQYKDNKVSAADYVQNCWLLFLTVPGKNAKEMIQRTMKSVAELLPEQSQRDELLKAWSNHRIKQQQFPALAPLTKTSTKTAGESGNQARVLVIKQSTGSPGGRSGWASPKRGNISPSQSVANITKSMSSSSLSGFPSLSASSSATSLHSMSTAPRASSSKTNAYSSKVSNSIGTASVSLSSSSGSRVPVAKSDFPGLPPSAPARRKFAPANPTTSSAWGASSGTAPASRSQSGSGSRSSDKSKNAKGKNVLFRLG</sequence>
<proteinExistence type="predicted"/>
<accession>A0ACC1JAW8</accession>
<dbReference type="EMBL" id="JANBPW010001476">
    <property type="protein sequence ID" value="KAJ1944365.1"/>
    <property type="molecule type" value="Genomic_DNA"/>
</dbReference>
<evidence type="ECO:0000313" key="1">
    <source>
        <dbReference type="EMBL" id="KAJ1944365.1"/>
    </source>
</evidence>
<protein>
    <submittedName>
        <fullName evidence="1">Uncharacterized protein</fullName>
    </submittedName>
</protein>
<evidence type="ECO:0000313" key="2">
    <source>
        <dbReference type="Proteomes" id="UP001150603"/>
    </source>
</evidence>
<name>A0ACC1JAW8_9FUNG</name>